<reference evidence="2" key="1">
    <citation type="submission" date="2015-07" db="EMBL/GenBank/DDBJ databases">
        <authorList>
            <person name="Rodrigo-Torres Lidia"/>
            <person name="Arahal R.David."/>
        </authorList>
    </citation>
    <scope>NUCLEOTIDE SEQUENCE [LARGE SCALE GENOMIC DNA]</scope>
    <source>
        <strain evidence="2">CECT 4801</strain>
    </source>
</reference>
<protein>
    <submittedName>
        <fullName evidence="1">Uncharacterized protein</fullName>
    </submittedName>
</protein>
<evidence type="ECO:0000313" key="1">
    <source>
        <dbReference type="EMBL" id="CTQ46915.1"/>
    </source>
</evidence>
<organism evidence="1 2">
    <name type="scientific">Roseibium aggregatum</name>
    <dbReference type="NCBI Taxonomy" id="187304"/>
    <lineage>
        <taxon>Bacteria</taxon>
        <taxon>Pseudomonadati</taxon>
        <taxon>Pseudomonadota</taxon>
        <taxon>Alphaproteobacteria</taxon>
        <taxon>Hyphomicrobiales</taxon>
        <taxon>Stappiaceae</taxon>
        <taxon>Roseibium</taxon>
    </lineage>
</organism>
<dbReference type="RefSeq" id="WP_055661037.1">
    <property type="nucleotide sequence ID" value="NZ_CXST01000004.1"/>
</dbReference>
<accession>A0A0M6Y9Z9</accession>
<dbReference type="AlphaFoldDB" id="A0A0M6Y9Z9"/>
<gene>
    <name evidence="1" type="ORF">LAL4801_05375</name>
</gene>
<proteinExistence type="predicted"/>
<dbReference type="Proteomes" id="UP000048926">
    <property type="component" value="Unassembled WGS sequence"/>
</dbReference>
<evidence type="ECO:0000313" key="2">
    <source>
        <dbReference type="Proteomes" id="UP000048926"/>
    </source>
</evidence>
<keyword evidence="2" id="KW-1185">Reference proteome</keyword>
<dbReference type="EMBL" id="CXST01000004">
    <property type="protein sequence ID" value="CTQ46915.1"/>
    <property type="molecule type" value="Genomic_DNA"/>
</dbReference>
<name>A0A0M6Y9Z9_9HYPH</name>
<sequence>MNRKILFVELVHSLLWMNITKGQAHKHREAIDTLNFVPNLQVENKSYFTIEVDDEFPSRLEKFLRKIQVSGICTLRNSRYEPWAKVEIQFKGPDPRTCLCDANIGDFIQEGELVSVFLEEAANFDSSFESSIDGRRALAALPVDWEWFTPPHYFAKPVNTLLNAGYSETNAQKYRWAEKVRPQMEAALLWVAEKTSFQLREEELLQIWHTMPERFRMPFAQQAREKDSLDVINLAMIMGYFRYDGEWHEKPENPEGLRHGILPGGQIPTARELNRLFKSGKIAI</sequence>